<evidence type="ECO:0000313" key="3">
    <source>
        <dbReference type="Proteomes" id="UP001569200"/>
    </source>
</evidence>
<dbReference type="InterPro" id="IPR002686">
    <property type="entry name" value="Transposase_17"/>
</dbReference>
<reference evidence="2 3" key="1">
    <citation type="submission" date="2024-06" db="EMBL/GenBank/DDBJ databases">
        <authorList>
            <person name="Steensen K."/>
            <person name="Seneca J."/>
            <person name="Bartlau N."/>
            <person name="Yu A.X."/>
            <person name="Polz M.F."/>
        </authorList>
    </citation>
    <scope>NUCLEOTIDE SEQUENCE [LARGE SCALE GENOMIC DNA]</scope>
    <source>
        <strain evidence="2 3">1F145</strain>
    </source>
</reference>
<dbReference type="Pfam" id="PF01797">
    <property type="entry name" value="Y1_Tnp"/>
    <property type="match status" value="1"/>
</dbReference>
<dbReference type="SUPFAM" id="SSF143422">
    <property type="entry name" value="Transposase IS200-like"/>
    <property type="match status" value="1"/>
</dbReference>
<proteinExistence type="predicted"/>
<sequence>MSDVMGKLKSQSSYHVRKTFGWPSKVYWKDNIVWSSSFVSSVGVNEQVIANYVRHQGEKDYLAT</sequence>
<evidence type="ECO:0000313" key="2">
    <source>
        <dbReference type="EMBL" id="MEZ8180668.1"/>
    </source>
</evidence>
<dbReference type="RefSeq" id="WP_371690781.1">
    <property type="nucleotide sequence ID" value="NZ_JBGONW010000005.1"/>
</dbReference>
<keyword evidence="3" id="KW-1185">Reference proteome</keyword>
<protein>
    <submittedName>
        <fullName evidence="2">Transposase</fullName>
    </submittedName>
</protein>
<comment type="caution">
    <text evidence="2">The sequence shown here is derived from an EMBL/GenBank/DDBJ whole genome shotgun (WGS) entry which is preliminary data.</text>
</comment>
<feature type="domain" description="Transposase IS200-like" evidence="1">
    <location>
        <begin position="1"/>
        <end position="56"/>
    </location>
</feature>
<accession>A0ABV4LT07</accession>
<organism evidence="2 3">
    <name type="scientific">Vibrio splendidus</name>
    <dbReference type="NCBI Taxonomy" id="29497"/>
    <lineage>
        <taxon>Bacteria</taxon>
        <taxon>Pseudomonadati</taxon>
        <taxon>Pseudomonadota</taxon>
        <taxon>Gammaproteobacteria</taxon>
        <taxon>Vibrionales</taxon>
        <taxon>Vibrionaceae</taxon>
        <taxon>Vibrio</taxon>
    </lineage>
</organism>
<dbReference type="Gene3D" id="3.30.70.1290">
    <property type="entry name" value="Transposase IS200-like"/>
    <property type="match status" value="1"/>
</dbReference>
<evidence type="ECO:0000259" key="1">
    <source>
        <dbReference type="Pfam" id="PF01797"/>
    </source>
</evidence>
<dbReference type="InterPro" id="IPR036515">
    <property type="entry name" value="Transposase_17_sf"/>
</dbReference>
<dbReference type="EMBL" id="JBGOOW010000006">
    <property type="protein sequence ID" value="MEZ8180668.1"/>
    <property type="molecule type" value="Genomic_DNA"/>
</dbReference>
<dbReference type="Proteomes" id="UP001569200">
    <property type="component" value="Unassembled WGS sequence"/>
</dbReference>
<gene>
    <name evidence="2" type="ORF">ACED33_08275</name>
</gene>
<name>A0ABV4LT07_VIBSP</name>